<accession>A0AAV7QEZ1</accession>
<dbReference type="AlphaFoldDB" id="A0AAV7QEZ1"/>
<sequence length="96" mass="10736">MPRLGAGRDTSHKRKPAPEPLAPGKDSVMRRIYLKEMKRRHPPRDHRALLHCHSPGPRSGEIIQCMSPVLRTQAAALLLLGPQGHQDRLRSLTPKG</sequence>
<evidence type="ECO:0000313" key="2">
    <source>
        <dbReference type="EMBL" id="KAJ1136760.1"/>
    </source>
</evidence>
<gene>
    <name evidence="2" type="ORF">NDU88_003174</name>
</gene>
<keyword evidence="3" id="KW-1185">Reference proteome</keyword>
<organism evidence="2 3">
    <name type="scientific">Pleurodeles waltl</name>
    <name type="common">Iberian ribbed newt</name>
    <dbReference type="NCBI Taxonomy" id="8319"/>
    <lineage>
        <taxon>Eukaryota</taxon>
        <taxon>Metazoa</taxon>
        <taxon>Chordata</taxon>
        <taxon>Craniata</taxon>
        <taxon>Vertebrata</taxon>
        <taxon>Euteleostomi</taxon>
        <taxon>Amphibia</taxon>
        <taxon>Batrachia</taxon>
        <taxon>Caudata</taxon>
        <taxon>Salamandroidea</taxon>
        <taxon>Salamandridae</taxon>
        <taxon>Pleurodelinae</taxon>
        <taxon>Pleurodeles</taxon>
    </lineage>
</organism>
<evidence type="ECO:0000313" key="3">
    <source>
        <dbReference type="Proteomes" id="UP001066276"/>
    </source>
</evidence>
<dbReference type="Proteomes" id="UP001066276">
    <property type="component" value="Chromosome 6"/>
</dbReference>
<protein>
    <submittedName>
        <fullName evidence="2">Uncharacterized protein</fullName>
    </submittedName>
</protein>
<reference evidence="2" key="1">
    <citation type="journal article" date="2022" name="bioRxiv">
        <title>Sequencing and chromosome-scale assembly of the giantPleurodeles waltlgenome.</title>
        <authorList>
            <person name="Brown T."/>
            <person name="Elewa A."/>
            <person name="Iarovenko S."/>
            <person name="Subramanian E."/>
            <person name="Araus A.J."/>
            <person name="Petzold A."/>
            <person name="Susuki M."/>
            <person name="Suzuki K.-i.T."/>
            <person name="Hayashi T."/>
            <person name="Toyoda A."/>
            <person name="Oliveira C."/>
            <person name="Osipova E."/>
            <person name="Leigh N.D."/>
            <person name="Simon A."/>
            <person name="Yun M.H."/>
        </authorList>
    </citation>
    <scope>NUCLEOTIDE SEQUENCE</scope>
    <source>
        <strain evidence="2">20211129_DDA</strain>
        <tissue evidence="2">Liver</tissue>
    </source>
</reference>
<proteinExistence type="predicted"/>
<evidence type="ECO:0000256" key="1">
    <source>
        <dbReference type="SAM" id="MobiDB-lite"/>
    </source>
</evidence>
<feature type="region of interest" description="Disordered" evidence="1">
    <location>
        <begin position="1"/>
        <end position="26"/>
    </location>
</feature>
<comment type="caution">
    <text evidence="2">The sequence shown here is derived from an EMBL/GenBank/DDBJ whole genome shotgun (WGS) entry which is preliminary data.</text>
</comment>
<name>A0AAV7QEZ1_PLEWA</name>
<dbReference type="EMBL" id="JANPWB010000010">
    <property type="protein sequence ID" value="KAJ1136760.1"/>
    <property type="molecule type" value="Genomic_DNA"/>
</dbReference>